<comment type="caution">
    <text evidence="2">The sequence shown here is derived from an EMBL/GenBank/DDBJ whole genome shotgun (WGS) entry which is preliminary data.</text>
</comment>
<organism evidence="2 3">
    <name type="scientific">Cellulomonas triticagri</name>
    <dbReference type="NCBI Taxonomy" id="2483352"/>
    <lineage>
        <taxon>Bacteria</taxon>
        <taxon>Bacillati</taxon>
        <taxon>Actinomycetota</taxon>
        <taxon>Actinomycetes</taxon>
        <taxon>Micrococcales</taxon>
        <taxon>Cellulomonadaceae</taxon>
        <taxon>Cellulomonas</taxon>
    </lineage>
</organism>
<dbReference type="RefSeq" id="WP_122149280.1">
    <property type="nucleotide sequence ID" value="NZ_RFFI01000047.1"/>
</dbReference>
<name>A0A3M2JBA4_9CELL</name>
<reference evidence="2 3" key="1">
    <citation type="submission" date="2018-10" db="EMBL/GenBank/DDBJ databases">
        <title>Isolation, diversity and antifungal activity of actinobacteria from wheat.</title>
        <authorList>
            <person name="Han C."/>
        </authorList>
    </citation>
    <scope>NUCLEOTIDE SEQUENCE [LARGE SCALE GENOMIC DNA]</scope>
    <source>
        <strain evidence="2 3">NEAU-YY56</strain>
    </source>
</reference>
<sequence length="168" mass="19040">MNTSEARTRRTPLPRGRLAVDRPPPRAPWLLIGQDRYPPHASRWHVPGRQHTSTATTLADYSWPTAPVVDGRLRFALWTRLLPSWLTLSCYRDREPARRGTRPDAIVDVMAGDGLAQITRTGARCDIEVDAPQPRAPFVRVDLGYDVRTTPEAQTCHAAYLLHIRETR</sequence>
<proteinExistence type="predicted"/>
<protein>
    <submittedName>
        <fullName evidence="2">Uncharacterized protein</fullName>
    </submittedName>
</protein>
<gene>
    <name evidence="2" type="ORF">EBM89_09950</name>
</gene>
<feature type="region of interest" description="Disordered" evidence="1">
    <location>
        <begin position="1"/>
        <end position="20"/>
    </location>
</feature>
<evidence type="ECO:0000256" key="1">
    <source>
        <dbReference type="SAM" id="MobiDB-lite"/>
    </source>
</evidence>
<dbReference type="EMBL" id="RFFI01000047">
    <property type="protein sequence ID" value="RMI09496.1"/>
    <property type="molecule type" value="Genomic_DNA"/>
</dbReference>
<dbReference type="Proteomes" id="UP000269289">
    <property type="component" value="Unassembled WGS sequence"/>
</dbReference>
<evidence type="ECO:0000313" key="2">
    <source>
        <dbReference type="EMBL" id="RMI09496.1"/>
    </source>
</evidence>
<accession>A0A3M2JBA4</accession>
<keyword evidence="3" id="KW-1185">Reference proteome</keyword>
<dbReference type="AlphaFoldDB" id="A0A3M2JBA4"/>
<evidence type="ECO:0000313" key="3">
    <source>
        <dbReference type="Proteomes" id="UP000269289"/>
    </source>
</evidence>